<accession>A0A507QYK9</accession>
<evidence type="ECO:0000313" key="4">
    <source>
        <dbReference type="Proteomes" id="UP000319663"/>
    </source>
</evidence>
<keyword evidence="4" id="KW-1185">Reference proteome</keyword>
<feature type="compositionally biased region" description="Polar residues" evidence="1">
    <location>
        <begin position="71"/>
        <end position="85"/>
    </location>
</feature>
<feature type="region of interest" description="Disordered" evidence="1">
    <location>
        <begin position="1"/>
        <end position="193"/>
    </location>
</feature>
<feature type="region of interest" description="Disordered" evidence="1">
    <location>
        <begin position="675"/>
        <end position="724"/>
    </location>
</feature>
<feature type="compositionally biased region" description="Basic and acidic residues" evidence="1">
    <location>
        <begin position="697"/>
        <end position="711"/>
    </location>
</feature>
<feature type="domain" description="R3H" evidence="2">
    <location>
        <begin position="491"/>
        <end position="554"/>
    </location>
</feature>
<dbReference type="EMBL" id="VIFY01000049">
    <property type="protein sequence ID" value="TQB73132.1"/>
    <property type="molecule type" value="Genomic_DNA"/>
</dbReference>
<reference evidence="3 4" key="1">
    <citation type="submission" date="2019-06" db="EMBL/GenBank/DDBJ databases">
        <title>Wine fermentation using esterase from Monascus purpureus.</title>
        <authorList>
            <person name="Geng C."/>
            <person name="Zhang Y."/>
        </authorList>
    </citation>
    <scope>NUCLEOTIDE SEQUENCE [LARGE SCALE GENOMIC DNA]</scope>
    <source>
        <strain evidence="3">HQ1</strain>
    </source>
</reference>
<evidence type="ECO:0000313" key="3">
    <source>
        <dbReference type="EMBL" id="TQB73132.1"/>
    </source>
</evidence>
<evidence type="ECO:0000259" key="2">
    <source>
        <dbReference type="PROSITE" id="PS51061"/>
    </source>
</evidence>
<organism evidence="3 4">
    <name type="scientific">Monascus purpureus</name>
    <name type="common">Red mold</name>
    <name type="synonym">Monascus anka</name>
    <dbReference type="NCBI Taxonomy" id="5098"/>
    <lineage>
        <taxon>Eukaryota</taxon>
        <taxon>Fungi</taxon>
        <taxon>Dikarya</taxon>
        <taxon>Ascomycota</taxon>
        <taxon>Pezizomycotina</taxon>
        <taxon>Eurotiomycetes</taxon>
        <taxon>Eurotiomycetidae</taxon>
        <taxon>Eurotiales</taxon>
        <taxon>Aspergillaceae</taxon>
        <taxon>Monascus</taxon>
    </lineage>
</organism>
<dbReference type="GO" id="GO:0000977">
    <property type="term" value="F:RNA polymerase II transcription regulatory region sequence-specific DNA binding"/>
    <property type="evidence" value="ECO:0007669"/>
    <property type="project" value="TreeGrafter"/>
</dbReference>
<dbReference type="InterPro" id="IPR034077">
    <property type="entry name" value="R3H_FAP1"/>
</dbReference>
<dbReference type="GO" id="GO:0000981">
    <property type="term" value="F:DNA-binding transcription factor activity, RNA polymerase II-specific"/>
    <property type="evidence" value="ECO:0007669"/>
    <property type="project" value="TreeGrafter"/>
</dbReference>
<sequence>MSSPLTCTLGVLETMSGPASTQLDSTPRPRPSRRGGGRGRGQRRGHRAPVSRSTDAQTSSSSDAQSAQTQPPTQHGETATSNTPRDTPRSRRGHRGGRGGPNRAGARGHTRGAVARQSGAGGRAFEGRLTRPERAPEDDVHGEEDDMGDQGLRADAPEFLPGSQPDGDPNMKVKTRPRAERPRSPKVATKSTAPDIATRIHEDIANHLTKDQRPRARAGKGKKGPTHLAHGAVPAAIWHRRCFPRHIPAGVRRKLIRAPSLVFLRIPVGRPVPDLARTARTHAIRRVTPVPVPHVLPWGLHRTASVAGIRLRSDAKIRITSMDGVVVRSAEICYLVASILVHGHAMRVSAERASRHERLARILYATVRNHVAKPCDVGIHAKGSVTLVHVDTVCASCGRLRQEKLCNAAKAVVSKGQLHHPQRLPSLTPLACDDECVRLERNRSLASALGVDIDPSSTTSIPQNGTSAATTIPYSSDTLDMYIQLASSSPLSTLQTYESTLHSLATSTTQRSVRFQPAKRALRAFAHSLAADWGFASESFDPEPHRHVFVLKPTSWNPPRPVTGTAIGIGGMSVGNCVKLRERQRIKEREAQRIAAADAKAARDAAKANKNGTATDGGWAQVASRRKSPIPTSVGNAVSNPFTGSIYGALAAVDQGQGAKKERLILRSGVGAAKQLKSQNTAGVADNWEEEEEKEEQEEKRQRQTDCRELESVEPGLNEEDNIL</sequence>
<gene>
    <name evidence="3" type="primary">FAP1</name>
    <name evidence="3" type="ORF">MPDQ_006049</name>
</gene>
<dbReference type="STRING" id="5098.A0A507QYK9"/>
<feature type="compositionally biased region" description="Basic and acidic residues" evidence="1">
    <location>
        <begin position="125"/>
        <end position="139"/>
    </location>
</feature>
<dbReference type="SUPFAM" id="SSF82708">
    <property type="entry name" value="R3H domain"/>
    <property type="match status" value="1"/>
</dbReference>
<dbReference type="InterPro" id="IPR001374">
    <property type="entry name" value="R3H_dom"/>
</dbReference>
<dbReference type="Proteomes" id="UP000319663">
    <property type="component" value="Unassembled WGS sequence"/>
</dbReference>
<dbReference type="GO" id="GO:0000122">
    <property type="term" value="P:negative regulation of transcription by RNA polymerase II"/>
    <property type="evidence" value="ECO:0007669"/>
    <property type="project" value="TreeGrafter"/>
</dbReference>
<feature type="compositionally biased region" description="Basic residues" evidence="1">
    <location>
        <begin position="215"/>
        <end position="225"/>
    </location>
</feature>
<dbReference type="CDD" id="cd06006">
    <property type="entry name" value="R3H_unknown_2"/>
    <property type="match status" value="1"/>
</dbReference>
<dbReference type="FunFam" id="3.30.1370.50:FF:000006">
    <property type="entry name" value="NF-X1 finger transcription factor"/>
    <property type="match status" value="1"/>
</dbReference>
<dbReference type="Pfam" id="PF01424">
    <property type="entry name" value="R3H"/>
    <property type="match status" value="1"/>
</dbReference>
<dbReference type="InterPro" id="IPR036867">
    <property type="entry name" value="R3H_dom_sf"/>
</dbReference>
<dbReference type="PANTHER" id="PTHR12360:SF12">
    <property type="entry name" value="TRANSCRIPTIONAL REPRESSOR NF-X1"/>
    <property type="match status" value="1"/>
</dbReference>
<dbReference type="InterPro" id="IPR034078">
    <property type="entry name" value="NFX1_fam"/>
</dbReference>
<protein>
    <submittedName>
        <fullName evidence="3">FKBP12-associated protein</fullName>
    </submittedName>
</protein>
<dbReference type="PANTHER" id="PTHR12360">
    <property type="entry name" value="NUCLEAR TRANSCRIPTION FACTOR, X-BOX BINDING 1 NFX1"/>
    <property type="match status" value="1"/>
</dbReference>
<dbReference type="PROSITE" id="PS51061">
    <property type="entry name" value="R3H"/>
    <property type="match status" value="1"/>
</dbReference>
<dbReference type="Gene3D" id="3.30.1370.50">
    <property type="entry name" value="R3H-like domain"/>
    <property type="match status" value="1"/>
</dbReference>
<evidence type="ECO:0000256" key="1">
    <source>
        <dbReference type="SAM" id="MobiDB-lite"/>
    </source>
</evidence>
<dbReference type="GO" id="GO:0005634">
    <property type="term" value="C:nucleus"/>
    <property type="evidence" value="ECO:0007669"/>
    <property type="project" value="TreeGrafter"/>
</dbReference>
<comment type="caution">
    <text evidence="3">The sequence shown here is derived from an EMBL/GenBank/DDBJ whole genome shotgun (WGS) entry which is preliminary data.</text>
</comment>
<feature type="compositionally biased region" description="Acidic residues" evidence="1">
    <location>
        <begin position="687"/>
        <end position="696"/>
    </location>
</feature>
<name>A0A507QYK9_MONPU</name>
<dbReference type="AlphaFoldDB" id="A0A507QYK9"/>
<feature type="region of interest" description="Disordered" evidence="1">
    <location>
        <begin position="605"/>
        <end position="636"/>
    </location>
</feature>
<proteinExistence type="predicted"/>
<feature type="compositionally biased region" description="Basic residues" evidence="1">
    <location>
        <begin position="30"/>
        <end position="49"/>
    </location>
</feature>
<feature type="compositionally biased region" description="Low complexity" evidence="1">
    <location>
        <begin position="53"/>
        <end position="70"/>
    </location>
</feature>
<feature type="region of interest" description="Disordered" evidence="1">
    <location>
        <begin position="206"/>
        <end position="228"/>
    </location>
</feature>